<comment type="caution">
    <text evidence="3">The sequence shown here is derived from an EMBL/GenBank/DDBJ whole genome shotgun (WGS) entry which is preliminary data.</text>
</comment>
<evidence type="ECO:0000313" key="4">
    <source>
        <dbReference type="Proteomes" id="UP001589773"/>
    </source>
</evidence>
<organism evidence="3 4">
    <name type="scientific">Massilia consociata</name>
    <dbReference type="NCBI Taxonomy" id="760117"/>
    <lineage>
        <taxon>Bacteria</taxon>
        <taxon>Pseudomonadati</taxon>
        <taxon>Pseudomonadota</taxon>
        <taxon>Betaproteobacteria</taxon>
        <taxon>Burkholderiales</taxon>
        <taxon>Oxalobacteraceae</taxon>
        <taxon>Telluria group</taxon>
        <taxon>Massilia</taxon>
    </lineage>
</organism>
<gene>
    <name evidence="3" type="ORF">ACFFJK_09985</name>
</gene>
<dbReference type="InterPro" id="IPR037053">
    <property type="entry name" value="Phage_tail_collar_dom_sf"/>
</dbReference>
<dbReference type="InterPro" id="IPR011083">
    <property type="entry name" value="Phage_tail_collar_dom"/>
</dbReference>
<dbReference type="SUPFAM" id="SSF88874">
    <property type="entry name" value="Receptor-binding domain of short tail fibre protein gp12"/>
    <property type="match status" value="1"/>
</dbReference>
<evidence type="ECO:0000259" key="2">
    <source>
        <dbReference type="Pfam" id="PF21939"/>
    </source>
</evidence>
<dbReference type="Pfam" id="PF07484">
    <property type="entry name" value="Collar"/>
    <property type="match status" value="1"/>
</dbReference>
<evidence type="ECO:0000259" key="1">
    <source>
        <dbReference type="Pfam" id="PF07484"/>
    </source>
</evidence>
<sequence>MSDFFLGEIRLFPYDRIPSGWLPCKGQALQIRQNAALFSLLGTNYGGDGVNTFNLPDLRGQVPMCAGPNNSLGAAGGEEAHTLTVDEMPQHTHQVTASTGEASTPSPVDNTWAVVANAYAPAANVQMAPDALTVAGGGKAHNNMQPYLTLNLCIATVGIFPPRQ</sequence>
<dbReference type="InterPro" id="IPR053827">
    <property type="entry name" value="Gp10_C"/>
</dbReference>
<dbReference type="Pfam" id="PF21939">
    <property type="entry name" value="Gp10_C"/>
    <property type="match status" value="1"/>
</dbReference>
<feature type="domain" description="Baseplate structural protein Gp10 C-terminal" evidence="2">
    <location>
        <begin position="68"/>
        <end position="150"/>
    </location>
</feature>
<feature type="domain" description="Phage tail collar" evidence="1">
    <location>
        <begin position="7"/>
        <end position="63"/>
    </location>
</feature>
<reference evidence="3 4" key="1">
    <citation type="submission" date="2024-09" db="EMBL/GenBank/DDBJ databases">
        <authorList>
            <person name="Sun Q."/>
            <person name="Mori K."/>
        </authorList>
    </citation>
    <scope>NUCLEOTIDE SEQUENCE [LARGE SCALE GENOMIC DNA]</scope>
    <source>
        <strain evidence="3 4">CCM 7792</strain>
    </source>
</reference>
<name>A0ABV6FFC3_9BURK</name>
<dbReference type="EMBL" id="JBHLWP010000009">
    <property type="protein sequence ID" value="MFC0252219.1"/>
    <property type="molecule type" value="Genomic_DNA"/>
</dbReference>
<protein>
    <submittedName>
        <fullName evidence="3">Phage tail protein</fullName>
    </submittedName>
</protein>
<evidence type="ECO:0000313" key="3">
    <source>
        <dbReference type="EMBL" id="MFC0252219.1"/>
    </source>
</evidence>
<dbReference type="Proteomes" id="UP001589773">
    <property type="component" value="Unassembled WGS sequence"/>
</dbReference>
<keyword evidence="4" id="KW-1185">Reference proteome</keyword>
<dbReference type="Gene3D" id="3.90.1340.10">
    <property type="entry name" value="Phage tail collar domain"/>
    <property type="match status" value="1"/>
</dbReference>
<dbReference type="RefSeq" id="WP_379678968.1">
    <property type="nucleotide sequence ID" value="NZ_JBHLWP010000009.1"/>
</dbReference>
<proteinExistence type="predicted"/>
<accession>A0ABV6FFC3</accession>